<dbReference type="RefSeq" id="WP_123089127.1">
    <property type="nucleotide sequence ID" value="NZ_RIBS01000011.1"/>
</dbReference>
<keyword evidence="11 14" id="KW-0100">Branched-chain amino acid biosynthesis</keyword>
<dbReference type="InterPro" id="IPR000891">
    <property type="entry name" value="PYR_CT"/>
</dbReference>
<feature type="binding site" evidence="14">
    <location>
        <position position="235"/>
    </location>
    <ligand>
        <name>Mn(2+)</name>
        <dbReference type="ChEBI" id="CHEBI:29035"/>
    </ligand>
</feature>
<name>A0A3M8SL37_9GAMM</name>
<evidence type="ECO:0000256" key="11">
    <source>
        <dbReference type="ARBA" id="ARBA00023304"/>
    </source>
</evidence>
<dbReference type="Pfam" id="PF00682">
    <property type="entry name" value="HMGL-like"/>
    <property type="match status" value="1"/>
</dbReference>
<evidence type="ECO:0000256" key="5">
    <source>
        <dbReference type="ARBA" id="ARBA00018198"/>
    </source>
</evidence>
<dbReference type="NCBIfam" id="TIGR00973">
    <property type="entry name" value="leuA_bact"/>
    <property type="match status" value="1"/>
</dbReference>
<feature type="binding site" evidence="14">
    <location>
        <position position="269"/>
    </location>
    <ligand>
        <name>Mn(2+)</name>
        <dbReference type="ChEBI" id="CHEBI:29035"/>
    </ligand>
</feature>
<dbReference type="Pfam" id="PF08502">
    <property type="entry name" value="LeuA_dimer"/>
    <property type="match status" value="1"/>
</dbReference>
<keyword evidence="9 14" id="KW-0479">Metal-binding</keyword>
<feature type="domain" description="Pyruvate carboxyltransferase" evidence="15">
    <location>
        <begin position="36"/>
        <end position="298"/>
    </location>
</feature>
<dbReference type="PROSITE" id="PS00815">
    <property type="entry name" value="AIPM_HOMOCIT_SYNTH_1"/>
    <property type="match status" value="1"/>
</dbReference>
<dbReference type="SMART" id="SM00917">
    <property type="entry name" value="LeuA_dimer"/>
    <property type="match status" value="1"/>
</dbReference>
<feature type="region of interest" description="Regulatory domain" evidence="14">
    <location>
        <begin position="422"/>
        <end position="549"/>
    </location>
</feature>
<evidence type="ECO:0000256" key="4">
    <source>
        <dbReference type="ARBA" id="ARBA00012973"/>
    </source>
</evidence>
<evidence type="ECO:0000256" key="6">
    <source>
        <dbReference type="ARBA" id="ARBA00022430"/>
    </source>
</evidence>
<keyword evidence="10 14" id="KW-0464">Manganese</keyword>
<comment type="subunit">
    <text evidence="14">Homodimer.</text>
</comment>
<dbReference type="GO" id="GO:0003985">
    <property type="term" value="F:acetyl-CoA C-acetyltransferase activity"/>
    <property type="evidence" value="ECO:0007669"/>
    <property type="project" value="UniProtKB-UniRule"/>
</dbReference>
<keyword evidence="6 14" id="KW-0432">Leucine biosynthesis</keyword>
<dbReference type="GO" id="GO:0003852">
    <property type="term" value="F:2-isopropylmalate synthase activity"/>
    <property type="evidence" value="ECO:0007669"/>
    <property type="project" value="UniProtKB-UniRule"/>
</dbReference>
<evidence type="ECO:0000256" key="8">
    <source>
        <dbReference type="ARBA" id="ARBA00022679"/>
    </source>
</evidence>
<evidence type="ECO:0000259" key="15">
    <source>
        <dbReference type="PROSITE" id="PS50991"/>
    </source>
</evidence>
<dbReference type="Gene3D" id="1.10.238.260">
    <property type="match status" value="1"/>
</dbReference>
<evidence type="ECO:0000256" key="2">
    <source>
        <dbReference type="ARBA" id="ARBA00004689"/>
    </source>
</evidence>
<dbReference type="InterPro" id="IPR002034">
    <property type="entry name" value="AIPM/Hcit_synth_CS"/>
</dbReference>
<dbReference type="Gene3D" id="3.20.20.70">
    <property type="entry name" value="Aldolase class I"/>
    <property type="match status" value="1"/>
</dbReference>
<dbReference type="Gene3D" id="3.30.160.270">
    <property type="match status" value="1"/>
</dbReference>
<comment type="catalytic activity">
    <reaction evidence="1 14">
        <text>3-methyl-2-oxobutanoate + acetyl-CoA + H2O = (2S)-2-isopropylmalate + CoA + H(+)</text>
        <dbReference type="Rhea" id="RHEA:21524"/>
        <dbReference type="ChEBI" id="CHEBI:1178"/>
        <dbReference type="ChEBI" id="CHEBI:11851"/>
        <dbReference type="ChEBI" id="CHEBI:15377"/>
        <dbReference type="ChEBI" id="CHEBI:15378"/>
        <dbReference type="ChEBI" id="CHEBI:57287"/>
        <dbReference type="ChEBI" id="CHEBI:57288"/>
        <dbReference type="EC" id="2.3.3.13"/>
    </reaction>
</comment>
<evidence type="ECO:0000256" key="9">
    <source>
        <dbReference type="ARBA" id="ARBA00022723"/>
    </source>
</evidence>
<dbReference type="PROSITE" id="PS00816">
    <property type="entry name" value="AIPM_HOMOCIT_SYNTH_2"/>
    <property type="match status" value="1"/>
</dbReference>
<dbReference type="InterPro" id="IPR050073">
    <property type="entry name" value="2-IPM_HCS-like"/>
</dbReference>
<dbReference type="PANTHER" id="PTHR10277">
    <property type="entry name" value="HOMOCITRATE SYNTHASE-RELATED"/>
    <property type="match status" value="1"/>
</dbReference>
<dbReference type="NCBIfam" id="NF002086">
    <property type="entry name" value="PRK00915.1-3"/>
    <property type="match status" value="1"/>
</dbReference>
<evidence type="ECO:0000313" key="17">
    <source>
        <dbReference type="Proteomes" id="UP000267049"/>
    </source>
</evidence>
<dbReference type="InterPro" id="IPR005671">
    <property type="entry name" value="LeuA_bact_synth"/>
</dbReference>
<dbReference type="InterPro" id="IPR013709">
    <property type="entry name" value="2-isopropylmalate_synth_dimer"/>
</dbReference>
<keyword evidence="17" id="KW-1185">Reference proteome</keyword>
<gene>
    <name evidence="14" type="primary">leuA</name>
    <name evidence="16" type="ORF">EER27_15905</name>
</gene>
<evidence type="ECO:0000256" key="14">
    <source>
        <dbReference type="HAMAP-Rule" id="MF_01025"/>
    </source>
</evidence>
<dbReference type="PROSITE" id="PS50991">
    <property type="entry name" value="PYR_CT"/>
    <property type="match status" value="1"/>
</dbReference>
<dbReference type="AlphaFoldDB" id="A0A3M8SL37"/>
<comment type="pathway">
    <text evidence="2 14">Amino-acid biosynthesis; L-leucine biosynthesis; L-leucine from 3-methyl-2-oxobutanoate: step 1/4.</text>
</comment>
<evidence type="ECO:0000256" key="12">
    <source>
        <dbReference type="ARBA" id="ARBA00029993"/>
    </source>
</evidence>
<keyword evidence="14" id="KW-0963">Cytoplasm</keyword>
<feature type="binding site" evidence="14">
    <location>
        <position position="233"/>
    </location>
    <ligand>
        <name>Mn(2+)</name>
        <dbReference type="ChEBI" id="CHEBI:29035"/>
    </ligand>
</feature>
<keyword evidence="8 14" id="KW-0808">Transferase</keyword>
<comment type="similarity">
    <text evidence="3 14">Belongs to the alpha-IPM synthase/homocitrate synthase family. LeuA type 1 subfamily.</text>
</comment>
<protein>
    <recommendedName>
        <fullName evidence="5 14">2-isopropylmalate synthase</fullName>
        <ecNumber evidence="4 14">2.3.3.13</ecNumber>
    </recommendedName>
    <alternativeName>
        <fullName evidence="12 14">Alpha-IPM synthase</fullName>
    </alternativeName>
    <alternativeName>
        <fullName evidence="14">Alpha-isopropylmalate synthase</fullName>
    </alternativeName>
</protein>
<evidence type="ECO:0000256" key="10">
    <source>
        <dbReference type="ARBA" id="ARBA00023211"/>
    </source>
</evidence>
<dbReference type="EMBL" id="RIBS01000011">
    <property type="protein sequence ID" value="RNF81919.1"/>
    <property type="molecule type" value="Genomic_DNA"/>
</dbReference>
<proteinExistence type="inferred from homology"/>
<comment type="function">
    <text evidence="13 14">Catalyzes the condensation of the acetyl group of acetyl-CoA with 3-methyl-2-oxobutanoate (2-ketoisovalerate) to form 3-carboxy-3-hydroxy-4-methylpentanoate (2-isopropylmalate).</text>
</comment>
<evidence type="ECO:0000313" key="16">
    <source>
        <dbReference type="EMBL" id="RNF81919.1"/>
    </source>
</evidence>
<dbReference type="SUPFAM" id="SSF110921">
    <property type="entry name" value="2-isopropylmalate synthase LeuA, allosteric (dimerisation) domain"/>
    <property type="match status" value="1"/>
</dbReference>
<comment type="caution">
    <text evidence="16">The sequence shown here is derived from an EMBL/GenBank/DDBJ whole genome shotgun (WGS) entry which is preliminary data.</text>
</comment>
<organism evidence="16 17">
    <name type="scientific">Montanilutibacter psychrotolerans</name>
    <dbReference type="NCBI Taxonomy" id="1327343"/>
    <lineage>
        <taxon>Bacteria</taxon>
        <taxon>Pseudomonadati</taxon>
        <taxon>Pseudomonadota</taxon>
        <taxon>Gammaproteobacteria</taxon>
        <taxon>Lysobacterales</taxon>
        <taxon>Lysobacteraceae</taxon>
        <taxon>Montanilutibacter</taxon>
    </lineage>
</organism>
<dbReference type="HAMAP" id="MF_01025">
    <property type="entry name" value="LeuA_type1"/>
    <property type="match status" value="1"/>
</dbReference>
<sequence>MSTSEPDVSGPAHVTRDCPASIADAAIAPPAPGEHVRIFDTSLRDGEQSPGCSMTAPQKLRFAHALSELGVDVIEVGFPASSVAEIDAGRAIAREVRGSTLAALARCHAGDIEAAARTLDAARAARLHVFISTSPLHREHKLGLSREQVIERAVMGVELARRHFDDVEFSAEDALRTEPDFLAEICGAAVAAGATTLNIPDTVGYTTPAEIRALFEYLRANVRDAHRAVFSAHCHDDLGLAVANSLAAIEGGARQVECTINGIGERAGNCALEELVMALNVRSGYFDARTRIDTRRLLPTSRLLSRITGMQVQRNKAIVGQNAFAHESGIHQHGMLKHRGTYEIMRPEDVGWVQSQIVLGRHSGRAALSDRLQSLGFALDEARLNQVFAGFKTLAEKKREVFDADLEALVLGTDAPTLHGHRLLHLHVSTGVGDDSLPTASVRLLDADGGQVSEAAVGDGPVHALFAALARATGIALHIDSYQVSSVTTGDDAQGQASVTARVDGAELSGSGTSTDILEASAHAWLEIANRVSRTRAAAPSPQRIAATA</sequence>
<evidence type="ECO:0000256" key="1">
    <source>
        <dbReference type="ARBA" id="ARBA00000064"/>
    </source>
</evidence>
<keyword evidence="7 14" id="KW-0028">Amino-acid biosynthesis</keyword>
<dbReference type="SUPFAM" id="SSF51569">
    <property type="entry name" value="Aldolase"/>
    <property type="match status" value="1"/>
</dbReference>
<dbReference type="OrthoDB" id="9803573at2"/>
<dbReference type="GO" id="GO:0030145">
    <property type="term" value="F:manganese ion binding"/>
    <property type="evidence" value="ECO:0007669"/>
    <property type="project" value="UniProtKB-UniRule"/>
</dbReference>
<dbReference type="FunFam" id="3.20.20.70:FF:000010">
    <property type="entry name" value="2-isopropylmalate synthase"/>
    <property type="match status" value="1"/>
</dbReference>
<dbReference type="Proteomes" id="UP000267049">
    <property type="component" value="Unassembled WGS sequence"/>
</dbReference>
<evidence type="ECO:0000256" key="3">
    <source>
        <dbReference type="ARBA" id="ARBA00009396"/>
    </source>
</evidence>
<dbReference type="UniPathway" id="UPA00048">
    <property type="reaction ID" value="UER00070"/>
</dbReference>
<reference evidence="16 17" key="1">
    <citation type="submission" date="2018-11" db="EMBL/GenBank/DDBJ databases">
        <title>Lysobacter cryohumiis sp. nov., isolated from soil in the Tianshan Mountains, Xinjiang, China.</title>
        <authorList>
            <person name="Luo Y."/>
            <person name="Sheng H."/>
        </authorList>
    </citation>
    <scope>NUCLEOTIDE SEQUENCE [LARGE SCALE GENOMIC DNA]</scope>
    <source>
        <strain evidence="16 17">ZS60</strain>
    </source>
</reference>
<feature type="binding site" evidence="14">
    <location>
        <position position="45"/>
    </location>
    <ligand>
        <name>Mn(2+)</name>
        <dbReference type="ChEBI" id="CHEBI:29035"/>
    </ligand>
</feature>
<dbReference type="InterPro" id="IPR013785">
    <property type="entry name" value="Aldolase_TIM"/>
</dbReference>
<dbReference type="PANTHER" id="PTHR10277:SF9">
    <property type="entry name" value="2-ISOPROPYLMALATE SYNTHASE 1, CHLOROPLASTIC-RELATED"/>
    <property type="match status" value="1"/>
</dbReference>
<dbReference type="EC" id="2.3.3.13" evidence="4 14"/>
<dbReference type="InterPro" id="IPR036230">
    <property type="entry name" value="LeuA_allosteric_dom_sf"/>
</dbReference>
<dbReference type="InterPro" id="IPR054691">
    <property type="entry name" value="LeuA/HCS_post-cat"/>
</dbReference>
<dbReference type="FunFam" id="1.10.238.260:FF:000001">
    <property type="entry name" value="2-isopropylmalate synthase"/>
    <property type="match status" value="1"/>
</dbReference>
<evidence type="ECO:0000256" key="13">
    <source>
        <dbReference type="ARBA" id="ARBA00037629"/>
    </source>
</evidence>
<dbReference type="GO" id="GO:0005829">
    <property type="term" value="C:cytosol"/>
    <property type="evidence" value="ECO:0007669"/>
    <property type="project" value="TreeGrafter"/>
</dbReference>
<comment type="cofactor">
    <cofactor evidence="14">
        <name>Mn(2+)</name>
        <dbReference type="ChEBI" id="CHEBI:29035"/>
    </cofactor>
</comment>
<evidence type="ECO:0000256" key="7">
    <source>
        <dbReference type="ARBA" id="ARBA00022605"/>
    </source>
</evidence>
<dbReference type="GO" id="GO:0009098">
    <property type="term" value="P:L-leucine biosynthetic process"/>
    <property type="evidence" value="ECO:0007669"/>
    <property type="project" value="UniProtKB-UniRule"/>
</dbReference>
<keyword evidence="16" id="KW-0012">Acyltransferase</keyword>
<dbReference type="CDD" id="cd07940">
    <property type="entry name" value="DRE_TIM_IPMS"/>
    <property type="match status" value="1"/>
</dbReference>
<accession>A0A3M8SL37</accession>
<dbReference type="Pfam" id="PF22617">
    <property type="entry name" value="HCS_D2"/>
    <property type="match status" value="1"/>
</dbReference>